<dbReference type="Gene3D" id="3.20.20.210">
    <property type="match status" value="1"/>
</dbReference>
<dbReference type="OrthoDB" id="9780425at2"/>
<dbReference type="InterPro" id="IPR052024">
    <property type="entry name" value="Methanogen_methyltrans"/>
</dbReference>
<dbReference type="STRING" id="84698.SAMN04488528_100328"/>
<name>A0A1I0VU49_9CLOT</name>
<reference evidence="2 3" key="1">
    <citation type="submission" date="2016-10" db="EMBL/GenBank/DDBJ databases">
        <authorList>
            <person name="de Groot N.N."/>
        </authorList>
    </citation>
    <scope>NUCLEOTIDE SEQUENCE [LARGE SCALE GENOMIC DNA]</scope>
    <source>
        <strain evidence="2 3">DSM 12271</strain>
    </source>
</reference>
<evidence type="ECO:0000313" key="2">
    <source>
        <dbReference type="EMBL" id="SFA79832.1"/>
    </source>
</evidence>
<dbReference type="Proteomes" id="UP000198619">
    <property type="component" value="Unassembled WGS sequence"/>
</dbReference>
<organism evidence="2 3">
    <name type="scientific">Clostridium frigidicarnis</name>
    <dbReference type="NCBI Taxonomy" id="84698"/>
    <lineage>
        <taxon>Bacteria</taxon>
        <taxon>Bacillati</taxon>
        <taxon>Bacillota</taxon>
        <taxon>Clostridia</taxon>
        <taxon>Eubacteriales</taxon>
        <taxon>Clostridiaceae</taxon>
        <taxon>Clostridium</taxon>
    </lineage>
</organism>
<gene>
    <name evidence="2" type="ORF">SAMN04488528_100328</name>
</gene>
<sequence length="358" mass="39164">MGNFKDGMTPKERNEAYFKGEEVDRLPCAVMFEETAAAYAGINVEKYYFDADKMLEAEKYTVKELGAESAGINVTLRGMGEALGSKMGYCDNRASFLIDPILKDYKTLENMDIVNPYKDGRLPIILESLGKIKKELGNEINIGSGVSGPISAASAVRGTTNIMRDLVRNKENLHKLLDFMTECNLAFVEAVYKEHGLVCGIGDPLSSANLISAKQFEEFSEPYLIRTIDGIYKITGKKPTLHICGKTRKTWDKLGNMNISAFSVDNCEDIGELKKVLGDKVCIIGNVDPVSIIRNGTVEDVYREVKSSIEKAADSKNGYIVGSGCDIPGGAPIENIKAIVEATKKYSGGIRMGSFSKN</sequence>
<accession>A0A1I0VU49</accession>
<protein>
    <submittedName>
        <fullName evidence="2">Uroporphyrinogen decarboxylase</fullName>
    </submittedName>
</protein>
<feature type="domain" description="Uroporphyrinogen decarboxylase (URO-D)" evidence="1">
    <location>
        <begin position="9"/>
        <end position="346"/>
    </location>
</feature>
<proteinExistence type="predicted"/>
<dbReference type="GO" id="GO:0004853">
    <property type="term" value="F:uroporphyrinogen decarboxylase activity"/>
    <property type="evidence" value="ECO:0007669"/>
    <property type="project" value="InterPro"/>
</dbReference>
<dbReference type="EMBL" id="FOKI01000003">
    <property type="protein sequence ID" value="SFA79832.1"/>
    <property type="molecule type" value="Genomic_DNA"/>
</dbReference>
<dbReference type="InterPro" id="IPR038071">
    <property type="entry name" value="UROD/MetE-like_sf"/>
</dbReference>
<dbReference type="SUPFAM" id="SSF51726">
    <property type="entry name" value="UROD/MetE-like"/>
    <property type="match status" value="1"/>
</dbReference>
<evidence type="ECO:0000259" key="1">
    <source>
        <dbReference type="Pfam" id="PF01208"/>
    </source>
</evidence>
<dbReference type="Pfam" id="PF01208">
    <property type="entry name" value="URO-D"/>
    <property type="match status" value="1"/>
</dbReference>
<evidence type="ECO:0000313" key="3">
    <source>
        <dbReference type="Proteomes" id="UP000198619"/>
    </source>
</evidence>
<dbReference type="AlphaFoldDB" id="A0A1I0VU49"/>
<dbReference type="RefSeq" id="WP_090038536.1">
    <property type="nucleotide sequence ID" value="NZ_FOKI01000003.1"/>
</dbReference>
<keyword evidence="3" id="KW-1185">Reference proteome</keyword>
<dbReference type="PANTHER" id="PTHR47099">
    <property type="entry name" value="METHYLCOBAMIDE:COM METHYLTRANSFERASE MTBA"/>
    <property type="match status" value="1"/>
</dbReference>
<dbReference type="CDD" id="cd03465">
    <property type="entry name" value="URO-D_like"/>
    <property type="match status" value="1"/>
</dbReference>
<dbReference type="PANTHER" id="PTHR47099:SF1">
    <property type="entry name" value="METHYLCOBAMIDE:COM METHYLTRANSFERASE MTBA"/>
    <property type="match status" value="1"/>
</dbReference>
<dbReference type="GO" id="GO:0006779">
    <property type="term" value="P:porphyrin-containing compound biosynthetic process"/>
    <property type="evidence" value="ECO:0007669"/>
    <property type="project" value="InterPro"/>
</dbReference>
<dbReference type="InterPro" id="IPR000257">
    <property type="entry name" value="Uroporphyrinogen_deCOase"/>
</dbReference>